<name>A0A074Y9Z2_AURSE</name>
<keyword evidence="3" id="KW-1185">Reference proteome</keyword>
<keyword evidence="1" id="KW-0732">Signal</keyword>
<protein>
    <recommendedName>
        <fullName evidence="4">Extracellular membrane protein CFEM domain-containing protein</fullName>
    </recommendedName>
</protein>
<evidence type="ECO:0000313" key="3">
    <source>
        <dbReference type="Proteomes" id="UP000030641"/>
    </source>
</evidence>
<gene>
    <name evidence="2" type="ORF">AUEXF2481DRAFT_521421</name>
</gene>
<accession>A0A074Y9Z2</accession>
<evidence type="ECO:0000313" key="2">
    <source>
        <dbReference type="EMBL" id="KEQ91012.1"/>
    </source>
</evidence>
<dbReference type="OrthoDB" id="2507140at2759"/>
<sequence length="190" mass="18454">MRFTLIAILAGSCLATAQSTSTCPAQSVLNLCVSQQQASTSRCGPNDYDCLCQGYTNLVVCYNNCPNDAGAFTASQNKIQYCQAASQYGSSAIQSQSATASISGALSSALSSASLSAAAASSTRASVASSTRASVASSTRASVASSISRSASASASSASAAATQTGAAANIAAPVVAGVIGIAIGAAALL</sequence>
<feature type="chain" id="PRO_5001703140" description="Extracellular membrane protein CFEM domain-containing protein" evidence="1">
    <location>
        <begin position="20"/>
        <end position="190"/>
    </location>
</feature>
<dbReference type="OMA" id="YCNAAKA"/>
<feature type="signal peptide" evidence="1">
    <location>
        <begin position="1"/>
        <end position="19"/>
    </location>
</feature>
<dbReference type="AlphaFoldDB" id="A0A074Y9Z2"/>
<dbReference type="GeneID" id="25368778"/>
<dbReference type="InParanoid" id="A0A074Y9Z2"/>
<reference evidence="2 3" key="1">
    <citation type="journal article" date="2014" name="BMC Genomics">
        <title>Genome sequencing of four Aureobasidium pullulans varieties: biotechnological potential, stress tolerance, and description of new species.</title>
        <authorList>
            <person name="Gostin Ar C."/>
            <person name="Ohm R.A."/>
            <person name="Kogej T."/>
            <person name="Sonjak S."/>
            <person name="Turk M."/>
            <person name="Zajc J."/>
            <person name="Zalar P."/>
            <person name="Grube M."/>
            <person name="Sun H."/>
            <person name="Han J."/>
            <person name="Sharma A."/>
            <person name="Chiniquy J."/>
            <person name="Ngan C.Y."/>
            <person name="Lipzen A."/>
            <person name="Barry K."/>
            <person name="Grigoriev I.V."/>
            <person name="Gunde-Cimerman N."/>
        </authorList>
    </citation>
    <scope>NUCLEOTIDE SEQUENCE [LARGE SCALE GENOMIC DNA]</scope>
    <source>
        <strain evidence="2 3">EXF-2481</strain>
    </source>
</reference>
<dbReference type="Proteomes" id="UP000030641">
    <property type="component" value="Unassembled WGS sequence"/>
</dbReference>
<dbReference type="HOGENOM" id="CLU_104756_0_0_1"/>
<organism evidence="2 3">
    <name type="scientific">Aureobasidium subglaciale (strain EXF-2481)</name>
    <name type="common">Aureobasidium pullulans var. subglaciale</name>
    <dbReference type="NCBI Taxonomy" id="1043005"/>
    <lineage>
        <taxon>Eukaryota</taxon>
        <taxon>Fungi</taxon>
        <taxon>Dikarya</taxon>
        <taxon>Ascomycota</taxon>
        <taxon>Pezizomycotina</taxon>
        <taxon>Dothideomycetes</taxon>
        <taxon>Dothideomycetidae</taxon>
        <taxon>Dothideales</taxon>
        <taxon>Saccotheciaceae</taxon>
        <taxon>Aureobasidium</taxon>
    </lineage>
</organism>
<evidence type="ECO:0000256" key="1">
    <source>
        <dbReference type="SAM" id="SignalP"/>
    </source>
</evidence>
<evidence type="ECO:0008006" key="4">
    <source>
        <dbReference type="Google" id="ProtNLM"/>
    </source>
</evidence>
<proteinExistence type="predicted"/>
<dbReference type="EMBL" id="KL584783">
    <property type="protein sequence ID" value="KEQ91012.1"/>
    <property type="molecule type" value="Genomic_DNA"/>
</dbReference>
<dbReference type="STRING" id="1043005.A0A074Y9Z2"/>
<dbReference type="RefSeq" id="XP_013339512.1">
    <property type="nucleotide sequence ID" value="XM_013484058.1"/>
</dbReference>